<protein>
    <submittedName>
        <fullName evidence="2">Helix-turn-helix domain-containing protein</fullName>
    </submittedName>
</protein>
<evidence type="ECO:0000313" key="2">
    <source>
        <dbReference type="EMBL" id="MFC0349857.1"/>
    </source>
</evidence>
<dbReference type="PROSITE" id="PS50943">
    <property type="entry name" value="HTH_CROC1"/>
    <property type="match status" value="1"/>
</dbReference>
<keyword evidence="3" id="KW-1185">Reference proteome</keyword>
<dbReference type="Gene3D" id="1.10.260.40">
    <property type="entry name" value="lambda repressor-like DNA-binding domains"/>
    <property type="match status" value="1"/>
</dbReference>
<dbReference type="InterPro" id="IPR010982">
    <property type="entry name" value="Lambda_DNA-bd_dom_sf"/>
</dbReference>
<dbReference type="InterPro" id="IPR001387">
    <property type="entry name" value="Cro/C1-type_HTH"/>
</dbReference>
<dbReference type="SMART" id="SM00530">
    <property type="entry name" value="HTH_XRE"/>
    <property type="match status" value="1"/>
</dbReference>
<gene>
    <name evidence="2" type="ORF">ACFFJH_08560</name>
</gene>
<dbReference type="Pfam" id="PF13560">
    <property type="entry name" value="HTH_31"/>
    <property type="match status" value="1"/>
</dbReference>
<organism evidence="2 3">
    <name type="scientific">Undibacterium danionis</name>
    <dbReference type="NCBI Taxonomy" id="1812100"/>
    <lineage>
        <taxon>Bacteria</taxon>
        <taxon>Pseudomonadati</taxon>
        <taxon>Pseudomonadota</taxon>
        <taxon>Betaproteobacteria</taxon>
        <taxon>Burkholderiales</taxon>
        <taxon>Oxalobacteraceae</taxon>
        <taxon>Undibacterium</taxon>
    </lineage>
</organism>
<evidence type="ECO:0000313" key="3">
    <source>
        <dbReference type="Proteomes" id="UP001589844"/>
    </source>
</evidence>
<proteinExistence type="predicted"/>
<comment type="caution">
    <text evidence="2">The sequence shown here is derived from an EMBL/GenBank/DDBJ whole genome shotgun (WGS) entry which is preliminary data.</text>
</comment>
<dbReference type="RefSeq" id="WP_390211674.1">
    <property type="nucleotide sequence ID" value="NZ_JBHLXJ010000009.1"/>
</dbReference>
<dbReference type="CDD" id="cd00093">
    <property type="entry name" value="HTH_XRE"/>
    <property type="match status" value="1"/>
</dbReference>
<name>A0ABV6IDV6_9BURK</name>
<evidence type="ECO:0000259" key="1">
    <source>
        <dbReference type="PROSITE" id="PS50943"/>
    </source>
</evidence>
<feature type="domain" description="HTH cro/C1-type" evidence="1">
    <location>
        <begin position="12"/>
        <end position="70"/>
    </location>
</feature>
<reference evidence="2 3" key="1">
    <citation type="submission" date="2024-09" db="EMBL/GenBank/DDBJ databases">
        <authorList>
            <person name="Sun Q."/>
            <person name="Mori K."/>
        </authorList>
    </citation>
    <scope>NUCLEOTIDE SEQUENCE [LARGE SCALE GENOMIC DNA]</scope>
    <source>
        <strain evidence="2 3">CCM 8677</strain>
    </source>
</reference>
<dbReference type="Proteomes" id="UP001589844">
    <property type="component" value="Unassembled WGS sequence"/>
</dbReference>
<dbReference type="SUPFAM" id="SSF47413">
    <property type="entry name" value="lambda repressor-like DNA-binding domains"/>
    <property type="match status" value="1"/>
</dbReference>
<accession>A0ABV6IDV6</accession>
<dbReference type="EMBL" id="JBHLXJ010000009">
    <property type="protein sequence ID" value="MFC0349857.1"/>
    <property type="molecule type" value="Genomic_DNA"/>
</dbReference>
<sequence>MNNGNEIFALRLKSLRQESGLSQKILGIKAGIDEFVSSTRINRYEQAVHTADYTIVQKIAEVLNAPTAYFYSDDDDVAQLLLQYHRSTAKKKKEILKIVFSA</sequence>